<feature type="transmembrane region" description="Helical" evidence="7">
    <location>
        <begin position="224"/>
        <end position="244"/>
    </location>
</feature>
<dbReference type="Gene3D" id="1.20.1250.20">
    <property type="entry name" value="MFS general substrate transporter like domains"/>
    <property type="match status" value="1"/>
</dbReference>
<evidence type="ECO:0000256" key="5">
    <source>
        <dbReference type="ARBA" id="ARBA00023136"/>
    </source>
</evidence>
<evidence type="ECO:0000256" key="1">
    <source>
        <dbReference type="ARBA" id="ARBA00004141"/>
    </source>
</evidence>
<sequence length="561" mass="60621">MMPQYLKPVPDWEEHEKPTLPGSASMPWHPPHRRLAYALVALLVGITGGLGNALVSANLPFLQGQLGLTPAQGSWLVAAYAMVNVTANLLAFKFRQQYGIRLFAEIGLGLYAALAVLHLFVGTFETTVLMRAASGFAGAACSTLGTLYMLQSLPRKYTGNLLVIGVGISQLAVPIAWLVSPGLVDTGQWHNLYLFEAGLALCAFAAVVVLKLPPGAQIKAFEPLDFLTFALLAPAVGLLVVVLAQGYTRWWLDTPWLGWALVASIALSTTAFIIEHYRRNPLLQTRWLASLPVIHFIIGAFLIRFLTTEQSYGVVGLMRTLGMGPDQMRPLFAVILAGVVTGIAASSLTFGPKRLIPQLLMAILLLGSAALLDQSRTSQDRPHDFFASQFLASVGAGMFMGPLIMLGITQALKQGVDHMITFLVTLSITQTLGGLAGSAVLGTYQLHREQVYSGALVSQLDPADNVVAQRLKQQQQLYARLITDPVQRSAQGTAQLAQITRREANVRAFNDVFALSGRVALVFLGWLLLLAVRTAVLKQWRKRHAPTPPLSAPTPGSVAPR</sequence>
<keyword evidence="4 7" id="KW-1133">Transmembrane helix</keyword>
<evidence type="ECO:0000256" key="2">
    <source>
        <dbReference type="ARBA" id="ARBA00022448"/>
    </source>
</evidence>
<feature type="domain" description="Major facilitator superfamily (MFS) profile" evidence="8">
    <location>
        <begin position="37"/>
        <end position="451"/>
    </location>
</feature>
<feature type="transmembrane region" description="Helical" evidence="7">
    <location>
        <begin position="161"/>
        <end position="180"/>
    </location>
</feature>
<dbReference type="EMBL" id="NIVS01000055">
    <property type="protein sequence ID" value="OWQ49920.1"/>
    <property type="molecule type" value="Genomic_DNA"/>
</dbReference>
<feature type="transmembrane region" description="Helical" evidence="7">
    <location>
        <begin position="192"/>
        <end position="212"/>
    </location>
</feature>
<feature type="transmembrane region" description="Helical" evidence="7">
    <location>
        <begin position="512"/>
        <end position="532"/>
    </location>
</feature>
<dbReference type="SUPFAM" id="SSF103473">
    <property type="entry name" value="MFS general substrate transporter"/>
    <property type="match status" value="1"/>
</dbReference>
<keyword evidence="3 7" id="KW-0812">Transmembrane</keyword>
<dbReference type="GO" id="GO:0016020">
    <property type="term" value="C:membrane"/>
    <property type="evidence" value="ECO:0007669"/>
    <property type="project" value="UniProtKB-SubCell"/>
</dbReference>
<feature type="transmembrane region" description="Helical" evidence="7">
    <location>
        <begin position="355"/>
        <end position="373"/>
    </location>
</feature>
<feature type="transmembrane region" description="Helical" evidence="7">
    <location>
        <begin position="35"/>
        <end position="55"/>
    </location>
</feature>
<evidence type="ECO:0000256" key="6">
    <source>
        <dbReference type="SAM" id="MobiDB-lite"/>
    </source>
</evidence>
<feature type="transmembrane region" description="Helical" evidence="7">
    <location>
        <begin position="287"/>
        <end position="307"/>
    </location>
</feature>
<protein>
    <submittedName>
        <fullName evidence="9">MFS transporter</fullName>
    </submittedName>
</protein>
<feature type="transmembrane region" description="Helical" evidence="7">
    <location>
        <begin position="256"/>
        <end position="275"/>
    </location>
</feature>
<name>A0A246HHW4_STEMA</name>
<dbReference type="OrthoDB" id="5314453at2"/>
<dbReference type="PROSITE" id="PS50850">
    <property type="entry name" value="MFS"/>
    <property type="match status" value="1"/>
</dbReference>
<feature type="region of interest" description="Disordered" evidence="6">
    <location>
        <begin position="1"/>
        <end position="25"/>
    </location>
</feature>
<proteinExistence type="predicted"/>
<accession>A0A246HHW4</accession>
<dbReference type="InterPro" id="IPR011701">
    <property type="entry name" value="MFS"/>
</dbReference>
<dbReference type="Pfam" id="PF07690">
    <property type="entry name" value="MFS_1"/>
    <property type="match status" value="1"/>
</dbReference>
<dbReference type="InterPro" id="IPR036259">
    <property type="entry name" value="MFS_trans_sf"/>
</dbReference>
<evidence type="ECO:0000256" key="7">
    <source>
        <dbReference type="SAM" id="Phobius"/>
    </source>
</evidence>
<feature type="transmembrane region" description="Helical" evidence="7">
    <location>
        <begin position="385"/>
        <end position="408"/>
    </location>
</feature>
<feature type="transmembrane region" description="Helical" evidence="7">
    <location>
        <begin position="327"/>
        <end position="348"/>
    </location>
</feature>
<keyword evidence="2" id="KW-0813">Transport</keyword>
<dbReference type="AlphaFoldDB" id="A0A246HHW4"/>
<reference evidence="9 10" key="1">
    <citation type="submission" date="2017-06" db="EMBL/GenBank/DDBJ databases">
        <authorList>
            <person name="Kim H.J."/>
            <person name="Triplett B.A."/>
        </authorList>
    </citation>
    <scope>NUCLEOTIDE SEQUENCE [LARGE SCALE GENOMIC DNA]</scope>
    <source>
        <strain evidence="9 10">13146</strain>
    </source>
</reference>
<dbReference type="PANTHER" id="PTHR42718">
    <property type="entry name" value="MAJOR FACILITATOR SUPERFAMILY MULTIDRUG TRANSPORTER MFSC"/>
    <property type="match status" value="1"/>
</dbReference>
<feature type="transmembrane region" description="Helical" evidence="7">
    <location>
        <begin position="128"/>
        <end position="149"/>
    </location>
</feature>
<feature type="transmembrane region" description="Helical" evidence="7">
    <location>
        <begin position="103"/>
        <end position="122"/>
    </location>
</feature>
<keyword evidence="5 7" id="KW-0472">Membrane</keyword>
<evidence type="ECO:0000313" key="10">
    <source>
        <dbReference type="Proteomes" id="UP000198157"/>
    </source>
</evidence>
<dbReference type="GO" id="GO:0022857">
    <property type="term" value="F:transmembrane transporter activity"/>
    <property type="evidence" value="ECO:0007669"/>
    <property type="project" value="InterPro"/>
</dbReference>
<gene>
    <name evidence="9" type="ORF">CEE60_18195</name>
</gene>
<dbReference type="Proteomes" id="UP000198157">
    <property type="component" value="Unassembled WGS sequence"/>
</dbReference>
<organism evidence="9 10">
    <name type="scientific">Stenotrophomonas maltophilia</name>
    <name type="common">Pseudomonas maltophilia</name>
    <name type="synonym">Xanthomonas maltophilia</name>
    <dbReference type="NCBI Taxonomy" id="40324"/>
    <lineage>
        <taxon>Bacteria</taxon>
        <taxon>Pseudomonadati</taxon>
        <taxon>Pseudomonadota</taxon>
        <taxon>Gammaproteobacteria</taxon>
        <taxon>Lysobacterales</taxon>
        <taxon>Lysobacteraceae</taxon>
        <taxon>Stenotrophomonas</taxon>
        <taxon>Stenotrophomonas maltophilia group</taxon>
    </lineage>
</organism>
<feature type="transmembrane region" description="Helical" evidence="7">
    <location>
        <begin position="75"/>
        <end position="91"/>
    </location>
</feature>
<evidence type="ECO:0000313" key="9">
    <source>
        <dbReference type="EMBL" id="OWQ49920.1"/>
    </source>
</evidence>
<evidence type="ECO:0000259" key="8">
    <source>
        <dbReference type="PROSITE" id="PS50850"/>
    </source>
</evidence>
<evidence type="ECO:0000256" key="4">
    <source>
        <dbReference type="ARBA" id="ARBA00022989"/>
    </source>
</evidence>
<comment type="caution">
    <text evidence="9">The sequence shown here is derived from an EMBL/GenBank/DDBJ whole genome shotgun (WGS) entry which is preliminary data.</text>
</comment>
<evidence type="ECO:0000256" key="3">
    <source>
        <dbReference type="ARBA" id="ARBA00022692"/>
    </source>
</evidence>
<feature type="transmembrane region" description="Helical" evidence="7">
    <location>
        <begin position="420"/>
        <end position="444"/>
    </location>
</feature>
<dbReference type="InterPro" id="IPR020846">
    <property type="entry name" value="MFS_dom"/>
</dbReference>
<comment type="subcellular location">
    <subcellularLocation>
        <location evidence="1">Membrane</location>
        <topology evidence="1">Multi-pass membrane protein</topology>
    </subcellularLocation>
</comment>
<dbReference type="PANTHER" id="PTHR42718:SF9">
    <property type="entry name" value="MAJOR FACILITATOR SUPERFAMILY MULTIDRUG TRANSPORTER MFSC"/>
    <property type="match status" value="1"/>
</dbReference>